<comment type="similarity">
    <text evidence="8">Belongs to the peptidase M20A family. LysK subfamily.</text>
</comment>
<feature type="binding site" evidence="8">
    <location>
        <position position="69"/>
    </location>
    <ligand>
        <name>Zn(2+)</name>
        <dbReference type="ChEBI" id="CHEBI:29105"/>
        <label>1</label>
    </ligand>
</feature>
<dbReference type="GO" id="GO:0005737">
    <property type="term" value="C:cytoplasm"/>
    <property type="evidence" value="ECO:0007669"/>
    <property type="project" value="UniProtKB-SubCell"/>
</dbReference>
<dbReference type="SUPFAM" id="SSF53187">
    <property type="entry name" value="Zn-dependent exopeptidases"/>
    <property type="match status" value="1"/>
</dbReference>
<keyword evidence="11" id="KW-1185">Reference proteome</keyword>
<dbReference type="NCBIfam" id="TIGR01902">
    <property type="entry name" value="dapE-lys-deAc"/>
    <property type="match status" value="1"/>
</dbReference>
<gene>
    <name evidence="8" type="primary">lysK</name>
    <name evidence="10" type="ORF">NAS2_0273</name>
</gene>
<feature type="active site" description="Proton acceptor" evidence="8">
    <location>
        <position position="125"/>
    </location>
</feature>
<evidence type="ECO:0000256" key="8">
    <source>
        <dbReference type="HAMAP-Rule" id="MF_01120"/>
    </source>
</evidence>
<evidence type="ECO:0000256" key="1">
    <source>
        <dbReference type="ARBA" id="ARBA00022490"/>
    </source>
</evidence>
<protein>
    <recommendedName>
        <fullName evidence="8">Putative [LysW]-lysine/[LysW]-ornithine hydrolase</fullName>
        <ecNumber evidence="8">3.5.1.130</ecNumber>
        <ecNumber evidence="8">3.5.1.132</ecNumber>
    </recommendedName>
</protein>
<dbReference type="UniPathway" id="UPA00033">
    <property type="reaction ID" value="UER00039"/>
</dbReference>
<dbReference type="EC" id="3.5.1.132" evidence="8"/>
<name>A0A4P2VAZ2_9ARCH</name>
<keyword evidence="1 8" id="KW-0963">Cytoplasm</keyword>
<feature type="binding site" evidence="8">
    <location>
        <position position="149"/>
    </location>
    <ligand>
        <name>Zn(2+)</name>
        <dbReference type="ChEBI" id="CHEBI:29105"/>
        <label>1</label>
    </ligand>
</feature>
<dbReference type="EMBL" id="AP018732">
    <property type="protein sequence ID" value="BBE41666.1"/>
    <property type="molecule type" value="Genomic_DNA"/>
</dbReference>
<dbReference type="InterPro" id="IPR011650">
    <property type="entry name" value="Peptidase_M20_dimer"/>
</dbReference>
<evidence type="ECO:0000256" key="6">
    <source>
        <dbReference type="ARBA" id="ARBA00023154"/>
    </source>
</evidence>
<evidence type="ECO:0000256" key="4">
    <source>
        <dbReference type="ARBA" id="ARBA00022801"/>
    </source>
</evidence>
<organism evidence="10 11">
    <name type="scientific">Conexivisphaera calida</name>
    <dbReference type="NCBI Taxonomy" id="1874277"/>
    <lineage>
        <taxon>Archaea</taxon>
        <taxon>Nitrososphaerota</taxon>
        <taxon>Conexivisphaeria</taxon>
        <taxon>Conexivisphaerales</taxon>
        <taxon>Conexivisphaeraceae</taxon>
        <taxon>Conexivisphaera</taxon>
    </lineage>
</organism>
<feature type="binding site" evidence="8">
    <location>
        <position position="93"/>
    </location>
    <ligand>
        <name>Zn(2+)</name>
        <dbReference type="ChEBI" id="CHEBI:29105"/>
        <label>1</label>
    </ligand>
</feature>
<feature type="binding site" evidence="8">
    <location>
        <position position="93"/>
    </location>
    <ligand>
        <name>Zn(2+)</name>
        <dbReference type="ChEBI" id="CHEBI:29105"/>
        <label>2</label>
    </ligand>
</feature>
<evidence type="ECO:0000313" key="11">
    <source>
        <dbReference type="Proteomes" id="UP000509448"/>
    </source>
</evidence>
<dbReference type="InterPro" id="IPR050072">
    <property type="entry name" value="Peptidase_M20A"/>
</dbReference>
<dbReference type="OrthoDB" id="133929at2157"/>
<comment type="cofactor">
    <cofactor evidence="8">
        <name>Zn(2+)</name>
        <dbReference type="ChEBI" id="CHEBI:29105"/>
    </cofactor>
    <cofactor evidence="8">
        <name>Co(2+)</name>
        <dbReference type="ChEBI" id="CHEBI:48828"/>
    </cofactor>
    <text evidence="8">Binds 2 Zn(2+) or Co(2+) ions per subunit.</text>
</comment>
<dbReference type="Proteomes" id="UP000509448">
    <property type="component" value="Chromosome"/>
</dbReference>
<keyword evidence="7 8" id="KW-0170">Cobalt</keyword>
<dbReference type="PROSITE" id="PS00758">
    <property type="entry name" value="ARGE_DAPE_CPG2_1"/>
    <property type="match status" value="1"/>
</dbReference>
<comment type="pathway">
    <text evidence="8">Amino-acid biosynthesis; L-lysine biosynthesis via AAA pathway; L-lysine from L-alpha-aminoadipate (Thermus route): step 5/5.</text>
</comment>
<proteinExistence type="inferred from homology"/>
<dbReference type="Pfam" id="PF01546">
    <property type="entry name" value="Peptidase_M20"/>
    <property type="match status" value="1"/>
</dbReference>
<dbReference type="GO" id="GO:0016811">
    <property type="term" value="F:hydrolase activity, acting on carbon-nitrogen (but not peptide) bonds, in linear amides"/>
    <property type="evidence" value="ECO:0007669"/>
    <property type="project" value="UniProtKB-UniRule"/>
</dbReference>
<feature type="domain" description="Peptidase M20 dimerisation" evidence="9">
    <location>
        <begin position="159"/>
        <end position="261"/>
    </location>
</feature>
<comment type="subcellular location">
    <subcellularLocation>
        <location evidence="8">Cytoplasm</location>
    </subcellularLocation>
</comment>
<dbReference type="Pfam" id="PF07687">
    <property type="entry name" value="M20_dimer"/>
    <property type="match status" value="1"/>
</dbReference>
<evidence type="ECO:0000256" key="5">
    <source>
        <dbReference type="ARBA" id="ARBA00022833"/>
    </source>
</evidence>
<comment type="catalytic activity">
    <reaction evidence="8">
        <text>[amino-group carrier protein]-C-terminal-gamma-(L-ornithyl)-L-glutamate + H2O = [amino-group carrier protein]-C-terminal-L-glutamate + L-ornithine</text>
        <dbReference type="Rhea" id="RHEA:52676"/>
        <dbReference type="Rhea" id="RHEA-COMP:9693"/>
        <dbReference type="Rhea" id="RHEA-COMP:13328"/>
        <dbReference type="ChEBI" id="CHEBI:15377"/>
        <dbReference type="ChEBI" id="CHEBI:46911"/>
        <dbReference type="ChEBI" id="CHEBI:78525"/>
        <dbReference type="ChEBI" id="CHEBI:136763"/>
        <dbReference type="EC" id="3.5.1.132"/>
    </reaction>
</comment>
<dbReference type="HAMAP" id="MF_01120">
    <property type="entry name" value="LysK"/>
    <property type="match status" value="1"/>
</dbReference>
<dbReference type="PANTHER" id="PTHR43808">
    <property type="entry name" value="ACETYLORNITHINE DEACETYLASE"/>
    <property type="match status" value="1"/>
</dbReference>
<dbReference type="InterPro" id="IPR010175">
    <property type="entry name" value="LysK"/>
</dbReference>
<dbReference type="AlphaFoldDB" id="A0A4P2VAZ2"/>
<dbReference type="EC" id="3.5.1.130" evidence="8"/>
<evidence type="ECO:0000256" key="7">
    <source>
        <dbReference type="ARBA" id="ARBA00023285"/>
    </source>
</evidence>
<sequence length="373" mass="40393">MSLENREEVKFLVDMVNIYSPSGREARISKYLYEKMASDFAFDDVKLDDVGNVIGTYRGKRPSVLLCGHMDTVPGRLPVRVEDGYLLGRGSVDAKGPLAAMILAAHSLRASGYEGEIIVAAVVDEEGRGSGAKHLARSNLGVDYALLGEPSGIHQITVGYKGRVQLRVNVETEGFHASSPWLGKSAFMHSLDIINNVRGYVSREGGSSPFDSLTMCVTMIQAGVATNVAPPNCSFTLDIRVPPRLRSYKVVNDLLAIVKDYVDSTEHGVDVQVVPEEITEAFLVDKSNPLVSALSAAIRKVTGNSAQLVRKTGTGDMNILGFSLSVPAATYGPGDPKMSHTNHERIDLNEYLKSIDVLKEAIGLLYSRHNAQS</sequence>
<dbReference type="GeneID" id="55584090"/>
<dbReference type="KEGG" id="ccai:NAS2_0273"/>
<dbReference type="PROSITE" id="PS00759">
    <property type="entry name" value="ARGE_DAPE_CPG2_2"/>
    <property type="match status" value="1"/>
</dbReference>
<keyword evidence="8" id="KW-0055">Arginine biosynthesis</keyword>
<feature type="binding site" evidence="8">
    <location>
        <position position="340"/>
    </location>
    <ligand>
        <name>Zn(2+)</name>
        <dbReference type="ChEBI" id="CHEBI:29105"/>
        <label>2</label>
    </ligand>
</feature>
<dbReference type="Gene3D" id="3.30.70.360">
    <property type="match status" value="1"/>
</dbReference>
<keyword evidence="4 8" id="KW-0378">Hydrolase</keyword>
<feature type="binding site" evidence="8">
    <location>
        <position position="126"/>
    </location>
    <ligand>
        <name>Zn(2+)</name>
        <dbReference type="ChEBI" id="CHEBI:29105"/>
        <label>2</label>
    </ligand>
</feature>
<comment type="function">
    <text evidence="8">Catalyzes the release of L-lysine from [LysW]-gamma-L-lysine and the release of L-ornithine from [LysW]-L-ornithine.</text>
</comment>
<comment type="catalytic activity">
    <reaction evidence="8">
        <text>[amino-group carrier protein]-C-terminal-gamma-(L-lysyl)-L-glutamate + H2O = [amino-group carrier protein]-C-terminal-L-glutamate + L-lysine</text>
        <dbReference type="Rhea" id="RHEA:48684"/>
        <dbReference type="Rhea" id="RHEA-COMP:9693"/>
        <dbReference type="Rhea" id="RHEA-COMP:9715"/>
        <dbReference type="ChEBI" id="CHEBI:15377"/>
        <dbReference type="ChEBI" id="CHEBI:32551"/>
        <dbReference type="ChEBI" id="CHEBI:78525"/>
        <dbReference type="ChEBI" id="CHEBI:78526"/>
        <dbReference type="EC" id="3.5.1.130"/>
    </reaction>
</comment>
<dbReference type="SUPFAM" id="SSF55031">
    <property type="entry name" value="Bacterial exopeptidase dimerisation domain"/>
    <property type="match status" value="1"/>
</dbReference>
<dbReference type="InterPro" id="IPR036264">
    <property type="entry name" value="Bact_exopeptidase_dim_dom"/>
</dbReference>
<dbReference type="UniPathway" id="UPA00068"/>
<accession>A0A4P2VAZ2</accession>
<dbReference type="GO" id="GO:0019878">
    <property type="term" value="P:lysine biosynthetic process via aminoadipic acid"/>
    <property type="evidence" value="ECO:0007669"/>
    <property type="project" value="UniProtKB-UniRule"/>
</dbReference>
<evidence type="ECO:0000313" key="10">
    <source>
        <dbReference type="EMBL" id="BBE41666.1"/>
    </source>
</evidence>
<evidence type="ECO:0000256" key="3">
    <source>
        <dbReference type="ARBA" id="ARBA00022723"/>
    </source>
</evidence>
<keyword evidence="2 8" id="KW-0028">Amino-acid biosynthesis</keyword>
<dbReference type="PANTHER" id="PTHR43808:SF28">
    <property type="entry name" value="[LYSW]-LYSINE_[LYSW]-ORNITHINE HYDROLASE"/>
    <property type="match status" value="1"/>
</dbReference>
<dbReference type="Gene3D" id="3.40.630.10">
    <property type="entry name" value="Zn peptidases"/>
    <property type="match status" value="1"/>
</dbReference>
<evidence type="ECO:0000256" key="2">
    <source>
        <dbReference type="ARBA" id="ARBA00022605"/>
    </source>
</evidence>
<dbReference type="InterPro" id="IPR002933">
    <property type="entry name" value="Peptidase_M20"/>
</dbReference>
<comment type="pathway">
    <text evidence="8">Amino-acid biosynthesis; L-arginine biosynthesis.</text>
</comment>
<dbReference type="InterPro" id="IPR001261">
    <property type="entry name" value="ArgE/DapE_CS"/>
</dbReference>
<dbReference type="GO" id="GO:0042450">
    <property type="term" value="P:L-arginine biosynthetic process via ornithine"/>
    <property type="evidence" value="ECO:0007669"/>
    <property type="project" value="UniProtKB-UniRule"/>
</dbReference>
<keyword evidence="6 8" id="KW-0457">Lysine biosynthesis</keyword>
<keyword evidence="3 8" id="KW-0479">Metal-binding</keyword>
<dbReference type="RefSeq" id="WP_174447984.1">
    <property type="nucleotide sequence ID" value="NZ_AP018732.1"/>
</dbReference>
<dbReference type="GO" id="GO:0008270">
    <property type="term" value="F:zinc ion binding"/>
    <property type="evidence" value="ECO:0007669"/>
    <property type="project" value="UniProtKB-UniRule"/>
</dbReference>
<feature type="active site" evidence="8">
    <location>
        <position position="71"/>
    </location>
</feature>
<evidence type="ECO:0000259" key="9">
    <source>
        <dbReference type="Pfam" id="PF07687"/>
    </source>
</evidence>
<dbReference type="GO" id="GO:0050897">
    <property type="term" value="F:cobalt ion binding"/>
    <property type="evidence" value="ECO:0007669"/>
    <property type="project" value="UniProtKB-UniRule"/>
</dbReference>
<reference evidence="10 11" key="1">
    <citation type="journal article" date="2019" name="ISME J.">
        <title>Isolation and characterization of a thermophilic sulfur- and iron-reducing thaumarchaeote from a terrestrial acidic hot spring.</title>
        <authorList>
            <person name="Kato S."/>
            <person name="Itoh T."/>
            <person name="Yuki M."/>
            <person name="Nagamori M."/>
            <person name="Ohnishi M."/>
            <person name="Uematsu K."/>
            <person name="Suzuki K."/>
            <person name="Takashina T."/>
            <person name="Ohkuma M."/>
        </authorList>
    </citation>
    <scope>NUCLEOTIDE SEQUENCE [LARGE SCALE GENOMIC DNA]</scope>
    <source>
        <strain evidence="10 11">NAS-02</strain>
    </source>
</reference>
<keyword evidence="5 8" id="KW-0862">Zinc</keyword>